<dbReference type="Proteomes" id="UP000582837">
    <property type="component" value="Unassembled WGS sequence"/>
</dbReference>
<organism evidence="2 3">
    <name type="scientific">Longimicrobium terrae</name>
    <dbReference type="NCBI Taxonomy" id="1639882"/>
    <lineage>
        <taxon>Bacteria</taxon>
        <taxon>Pseudomonadati</taxon>
        <taxon>Gemmatimonadota</taxon>
        <taxon>Longimicrobiia</taxon>
        <taxon>Longimicrobiales</taxon>
        <taxon>Longimicrobiaceae</taxon>
        <taxon>Longimicrobium</taxon>
    </lineage>
</organism>
<evidence type="ECO:0000313" key="3">
    <source>
        <dbReference type="Proteomes" id="UP000582837"/>
    </source>
</evidence>
<reference evidence="2 3" key="1">
    <citation type="submission" date="2020-08" db="EMBL/GenBank/DDBJ databases">
        <title>Genomic Encyclopedia of Type Strains, Phase IV (KMG-IV): sequencing the most valuable type-strain genomes for metagenomic binning, comparative biology and taxonomic classification.</title>
        <authorList>
            <person name="Goeker M."/>
        </authorList>
    </citation>
    <scope>NUCLEOTIDE SEQUENCE [LARGE SCALE GENOMIC DNA]</scope>
    <source>
        <strain evidence="2 3">DSM 29007</strain>
    </source>
</reference>
<feature type="chain" id="PRO_5032924774" description="Lipocalin-like domain-containing protein" evidence="1">
    <location>
        <begin position="28"/>
        <end position="183"/>
    </location>
</feature>
<keyword evidence="3" id="KW-1185">Reference proteome</keyword>
<dbReference type="RefSeq" id="WP_170035121.1">
    <property type="nucleotide sequence ID" value="NZ_JABDTL010000001.1"/>
</dbReference>
<gene>
    <name evidence="2" type="ORF">HNQ61_004770</name>
</gene>
<dbReference type="EMBL" id="JACHIA010000021">
    <property type="protein sequence ID" value="MBB6073103.1"/>
    <property type="molecule type" value="Genomic_DNA"/>
</dbReference>
<feature type="signal peptide" evidence="1">
    <location>
        <begin position="1"/>
        <end position="27"/>
    </location>
</feature>
<accession>A0A841H557</accession>
<dbReference type="AlphaFoldDB" id="A0A841H557"/>
<evidence type="ECO:0000256" key="1">
    <source>
        <dbReference type="SAM" id="SignalP"/>
    </source>
</evidence>
<sequence length="183" mass="20450">MRRQRILSLSLLAVLAGVLPSALQAQAQFTGSWMLNRQQSDDINAKINTTVARMNLVVRQIARPRLRSTNTAYPHLSVFTQNNTVRVDMQGRPSVSSPSTGTPVMWQRETGRTCTQLKGDCVRVTSTTTGNQITQTFTAEDGQRVNVYTLSPDGNTMNMNVTITSPRLPQPLTYRLVYNRHNN</sequence>
<comment type="caution">
    <text evidence="2">The sequence shown here is derived from an EMBL/GenBank/DDBJ whole genome shotgun (WGS) entry which is preliminary data.</text>
</comment>
<protein>
    <recommendedName>
        <fullName evidence="4">Lipocalin-like domain-containing protein</fullName>
    </recommendedName>
</protein>
<evidence type="ECO:0000313" key="2">
    <source>
        <dbReference type="EMBL" id="MBB6073103.1"/>
    </source>
</evidence>
<name>A0A841H557_9BACT</name>
<keyword evidence="1" id="KW-0732">Signal</keyword>
<proteinExistence type="predicted"/>
<evidence type="ECO:0008006" key="4">
    <source>
        <dbReference type="Google" id="ProtNLM"/>
    </source>
</evidence>